<dbReference type="GO" id="GO:0001897">
    <property type="term" value="P:symbiont-mediated cytolysis of host cell"/>
    <property type="evidence" value="ECO:0007669"/>
    <property type="project" value="UniProtKB-ARBA"/>
</dbReference>
<sequence length="384" mass="41244">MADPTWIPDALRAEGLVCHIHPGAWQRGHGDMPDGYLIPFIHHMGASGTAGPNSIANHPSLGLASQLYLGRNGEFTLCGVGVAYHAGIGSWPGLPTNNANFHSIGIEAENSGTEGWSTPQYTSYLKGVRALNRRQRRALGSVVAHKEYGAVQGKWDPGLIDMKRFRSQLVEPGKPPENMIEREAREHPWVGNRRAKPGAEGETPVGRDGKGRFVEYDNAHIYFHPRTGAFVVPHADPDLPGSGIFEAWAALGWESGPLGYPVRDWAPIEAHGIKGAVQAFQGGVLYVPDDQTVLKPSWVTGLIGQRWAAEGYETGELGWPKGGGEVPNGTGGRLQEFQFGTLEWDPSSAVKHLGERGLAAIKDASIVDLSTGLPLALDAVEIAA</sequence>
<dbReference type="GO" id="GO:0042742">
    <property type="term" value="P:defense response to bacterium"/>
    <property type="evidence" value="ECO:0007669"/>
    <property type="project" value="UniProtKB-KW"/>
</dbReference>
<keyword evidence="5" id="KW-0378">Hydrolase</keyword>
<dbReference type="InterPro" id="IPR051206">
    <property type="entry name" value="NAMLAA_amidase_2"/>
</dbReference>
<dbReference type="GO" id="GO:0008745">
    <property type="term" value="F:N-acetylmuramoyl-L-alanine amidase activity"/>
    <property type="evidence" value="ECO:0007669"/>
    <property type="project" value="UniProtKB-EC"/>
</dbReference>
<dbReference type="InterPro" id="IPR013207">
    <property type="entry name" value="LGFP"/>
</dbReference>
<dbReference type="GO" id="GO:0009254">
    <property type="term" value="P:peptidoglycan turnover"/>
    <property type="evidence" value="ECO:0007669"/>
    <property type="project" value="TreeGrafter"/>
</dbReference>
<evidence type="ECO:0000256" key="4">
    <source>
        <dbReference type="ARBA" id="ARBA00022638"/>
    </source>
</evidence>
<dbReference type="KEGG" id="vg:40102511"/>
<dbReference type="GeneID" id="40102511"/>
<keyword evidence="9" id="KW-1185">Reference proteome</keyword>
<evidence type="ECO:0000313" key="8">
    <source>
        <dbReference type="EMBL" id="AWN04247.1"/>
    </source>
</evidence>
<dbReference type="GO" id="GO:0071555">
    <property type="term" value="P:cell wall organization"/>
    <property type="evidence" value="ECO:0007669"/>
    <property type="project" value="UniProtKB-KW"/>
</dbReference>
<dbReference type="SUPFAM" id="SSF55846">
    <property type="entry name" value="N-acetylmuramoyl-L-alanine amidase-like"/>
    <property type="match status" value="1"/>
</dbReference>
<protein>
    <recommendedName>
        <fullName evidence="2">N-acetylmuramoyl-L-alanine amidase</fullName>
        <ecNumber evidence="2">3.5.1.28</ecNumber>
    </recommendedName>
</protein>
<keyword evidence="6" id="KW-0961">Cell wall biogenesis/degradation</keyword>
<dbReference type="Pfam" id="PF08310">
    <property type="entry name" value="LGFP"/>
    <property type="match status" value="2"/>
</dbReference>
<gene>
    <name evidence="8" type="primary">46</name>
    <name evidence="8" type="ORF">PBI_SOUR_46</name>
</gene>
<dbReference type="GO" id="GO:0009253">
    <property type="term" value="P:peptidoglycan catabolic process"/>
    <property type="evidence" value="ECO:0007669"/>
    <property type="project" value="InterPro"/>
</dbReference>
<evidence type="ECO:0000256" key="6">
    <source>
        <dbReference type="ARBA" id="ARBA00023316"/>
    </source>
</evidence>
<dbReference type="PANTHER" id="PTHR30417">
    <property type="entry name" value="N-ACETYLMURAMOYL-L-ALANINE AMIDASE AMID"/>
    <property type="match status" value="1"/>
</dbReference>
<dbReference type="SMART" id="SM00644">
    <property type="entry name" value="Ami_2"/>
    <property type="match status" value="1"/>
</dbReference>
<dbReference type="InterPro" id="IPR002502">
    <property type="entry name" value="Amidase_domain"/>
</dbReference>
<accession>A0A2U8UKP6</accession>
<dbReference type="RefSeq" id="YP_009625617.1">
    <property type="nucleotide sequence ID" value="NC_042132.1"/>
</dbReference>
<dbReference type="Gene3D" id="3.40.80.10">
    <property type="entry name" value="Peptidoglycan recognition protein-like"/>
    <property type="match status" value="1"/>
</dbReference>
<evidence type="ECO:0000256" key="5">
    <source>
        <dbReference type="ARBA" id="ARBA00022801"/>
    </source>
</evidence>
<dbReference type="EMBL" id="MH153810">
    <property type="protein sequence ID" value="AWN04247.1"/>
    <property type="molecule type" value="Genomic_DNA"/>
</dbReference>
<comment type="catalytic activity">
    <reaction evidence="1">
        <text>Hydrolyzes the link between N-acetylmuramoyl residues and L-amino acid residues in certain cell-wall glycopeptides.</text>
        <dbReference type="EC" id="3.5.1.28"/>
    </reaction>
</comment>
<dbReference type="InterPro" id="IPR036505">
    <property type="entry name" value="Amidase/PGRP_sf"/>
</dbReference>
<feature type="domain" description="N-acetylmuramoyl-L-alanine amidase" evidence="7">
    <location>
        <begin position="24"/>
        <end position="158"/>
    </location>
</feature>
<keyword evidence="3" id="KW-0929">Antimicrobial</keyword>
<evidence type="ECO:0000256" key="3">
    <source>
        <dbReference type="ARBA" id="ARBA00022529"/>
    </source>
</evidence>
<proteinExistence type="predicted"/>
<evidence type="ECO:0000313" key="9">
    <source>
        <dbReference type="Proteomes" id="UP000246591"/>
    </source>
</evidence>
<reference evidence="9" key="1">
    <citation type="submission" date="2018-03" db="EMBL/GenBank/DDBJ databases">
        <authorList>
            <person name="Keele B.F."/>
        </authorList>
    </citation>
    <scope>NUCLEOTIDE SEQUENCE [LARGE SCALE GENOMIC DNA]</scope>
</reference>
<keyword evidence="4" id="KW-0081">Bacteriolytic enzyme</keyword>
<evidence type="ECO:0000259" key="7">
    <source>
        <dbReference type="SMART" id="SM00644"/>
    </source>
</evidence>
<evidence type="ECO:0000256" key="2">
    <source>
        <dbReference type="ARBA" id="ARBA00011901"/>
    </source>
</evidence>
<name>A0A2U8UKP6_9CAUD</name>
<evidence type="ECO:0000256" key="1">
    <source>
        <dbReference type="ARBA" id="ARBA00001561"/>
    </source>
</evidence>
<dbReference type="Pfam" id="PF01510">
    <property type="entry name" value="Amidase_2"/>
    <property type="match status" value="1"/>
</dbReference>
<dbReference type="EC" id="3.5.1.28" evidence="2"/>
<dbReference type="PANTHER" id="PTHR30417:SF1">
    <property type="entry name" value="N-ACETYLMURAMOYL-L-ALANINE AMIDASE AMID"/>
    <property type="match status" value="1"/>
</dbReference>
<dbReference type="Proteomes" id="UP000246591">
    <property type="component" value="Segment"/>
</dbReference>
<organism evidence="8 9">
    <name type="scientific">Gordonia phage Sour</name>
    <dbReference type="NCBI Taxonomy" id="2182349"/>
    <lineage>
        <taxon>Viruses</taxon>
        <taxon>Duplodnaviria</taxon>
        <taxon>Heunggongvirae</taxon>
        <taxon>Uroviricota</taxon>
        <taxon>Caudoviricetes</taxon>
        <taxon>Sourvirus</taxon>
        <taxon>Sourvirus sour</taxon>
    </lineage>
</organism>